<keyword evidence="1" id="KW-0862">Zinc</keyword>
<dbReference type="PROSITE" id="PS50158">
    <property type="entry name" value="ZF_CCHC"/>
    <property type="match status" value="1"/>
</dbReference>
<keyword evidence="1" id="KW-0479">Metal-binding</keyword>
<organism evidence="4 5">
    <name type="scientific">Prunus armeniaca</name>
    <name type="common">Apricot</name>
    <name type="synonym">Armeniaca vulgaris</name>
    <dbReference type="NCBI Taxonomy" id="36596"/>
    <lineage>
        <taxon>Eukaryota</taxon>
        <taxon>Viridiplantae</taxon>
        <taxon>Streptophyta</taxon>
        <taxon>Embryophyta</taxon>
        <taxon>Tracheophyta</taxon>
        <taxon>Spermatophyta</taxon>
        <taxon>Magnoliopsida</taxon>
        <taxon>eudicotyledons</taxon>
        <taxon>Gunneridae</taxon>
        <taxon>Pentapetalae</taxon>
        <taxon>rosids</taxon>
        <taxon>fabids</taxon>
        <taxon>Rosales</taxon>
        <taxon>Rosaceae</taxon>
        <taxon>Amygdaloideae</taxon>
        <taxon>Amygdaleae</taxon>
        <taxon>Prunus</taxon>
    </lineage>
</organism>
<dbReference type="GO" id="GO:0003676">
    <property type="term" value="F:nucleic acid binding"/>
    <property type="evidence" value="ECO:0007669"/>
    <property type="project" value="InterPro"/>
</dbReference>
<protein>
    <recommendedName>
        <fullName evidence="3">CCHC-type domain-containing protein</fullName>
    </recommendedName>
</protein>
<dbReference type="EMBL" id="CAEKKB010000002">
    <property type="protein sequence ID" value="CAB4298754.1"/>
    <property type="molecule type" value="Genomic_DNA"/>
</dbReference>
<dbReference type="OrthoDB" id="1750606at2759"/>
<accession>A0A6J5WHB3</accession>
<dbReference type="InterPro" id="IPR040256">
    <property type="entry name" value="At4g02000-like"/>
</dbReference>
<keyword evidence="5" id="KW-1185">Reference proteome</keyword>
<keyword evidence="1" id="KW-0863">Zinc-finger</keyword>
<dbReference type="AlphaFoldDB" id="A0A6J5WHB3"/>
<proteinExistence type="predicted"/>
<evidence type="ECO:0000256" key="2">
    <source>
        <dbReference type="SAM" id="MobiDB-lite"/>
    </source>
</evidence>
<gene>
    <name evidence="4" type="ORF">ORAREDHAP_LOCUS11474</name>
</gene>
<dbReference type="Proteomes" id="UP000507245">
    <property type="component" value="Unassembled WGS sequence"/>
</dbReference>
<name>A0A6J5WHB3_PRUAR</name>
<evidence type="ECO:0000259" key="3">
    <source>
        <dbReference type="PROSITE" id="PS50158"/>
    </source>
</evidence>
<evidence type="ECO:0000313" key="5">
    <source>
        <dbReference type="Proteomes" id="UP000507245"/>
    </source>
</evidence>
<dbReference type="PANTHER" id="PTHR31286">
    <property type="entry name" value="GLYCINE-RICH CELL WALL STRUCTURAL PROTEIN 1.8-LIKE"/>
    <property type="match status" value="1"/>
</dbReference>
<reference evidence="5" key="1">
    <citation type="journal article" date="2020" name="Genome Biol.">
        <title>Gamete binning: chromosome-level and haplotype-resolved genome assembly enabled by high-throughput single-cell sequencing of gamete genomes.</title>
        <authorList>
            <person name="Campoy J.A."/>
            <person name="Sun H."/>
            <person name="Goel M."/>
            <person name="Jiao W.-B."/>
            <person name="Folz-Donahue K."/>
            <person name="Wang N."/>
            <person name="Rubio M."/>
            <person name="Liu C."/>
            <person name="Kukat C."/>
            <person name="Ruiz D."/>
            <person name="Huettel B."/>
            <person name="Schneeberger K."/>
        </authorList>
    </citation>
    <scope>NUCLEOTIDE SEQUENCE [LARGE SCALE GENOMIC DNA]</scope>
    <source>
        <strain evidence="5">cv. Rojo Pasion</strain>
    </source>
</reference>
<dbReference type="InterPro" id="IPR025836">
    <property type="entry name" value="Zn_knuckle_CX2CX4HX4C"/>
</dbReference>
<dbReference type="GO" id="GO:0008270">
    <property type="term" value="F:zinc ion binding"/>
    <property type="evidence" value="ECO:0007669"/>
    <property type="project" value="UniProtKB-KW"/>
</dbReference>
<feature type="compositionally biased region" description="Basic and acidic residues" evidence="2">
    <location>
        <begin position="226"/>
        <end position="244"/>
    </location>
</feature>
<dbReference type="Pfam" id="PF14392">
    <property type="entry name" value="zf-CCHC_4"/>
    <property type="match status" value="1"/>
</dbReference>
<evidence type="ECO:0000256" key="1">
    <source>
        <dbReference type="PROSITE-ProRule" id="PRU00047"/>
    </source>
</evidence>
<dbReference type="PANTHER" id="PTHR31286:SF167">
    <property type="entry name" value="OS09G0268800 PROTEIN"/>
    <property type="match status" value="1"/>
</dbReference>
<feature type="domain" description="CCHC-type" evidence="3">
    <location>
        <begin position="179"/>
        <end position="193"/>
    </location>
</feature>
<feature type="region of interest" description="Disordered" evidence="2">
    <location>
        <begin position="221"/>
        <end position="251"/>
    </location>
</feature>
<dbReference type="InterPro" id="IPR001878">
    <property type="entry name" value="Znf_CCHC"/>
</dbReference>
<evidence type="ECO:0000313" key="4">
    <source>
        <dbReference type="EMBL" id="CAB4298754.1"/>
    </source>
</evidence>
<sequence length="370" mass="41743">MDFMAEKEDVEEVVCSFDKVLSLTNEEQDGLHIESDDTTTMNERLHLCLVGTVLIDQGFNHEAFKQTMLRAWGMMREVETPDGNRAPNRMVLQNADFWVQAHNLPLNRMTVKTGRQIGNRLGQCIDVMEGADGECLGRYLCIRVRLDVTKPLRRVMKLQFDHSLEAVIEFKYERLPDFCYVCGRIGHVVKECKIVGAIEKEAKEKPYGSWLHSKFEVGRGRTISPRKQEEERNSQRSFGNKEGDCSGVCGDKGPRGGPHGHYFKHKEHGTGGSVTIEDDLVDNASLANRFKSKRGAVKGGINSQSVKGNSLADKLAEAARRRKAEEDEIQRALREAAWETAQAVAADKSYTMPKILSDQENRRGETMLRQ</sequence>